<evidence type="ECO:0000256" key="1">
    <source>
        <dbReference type="SAM" id="MobiDB-lite"/>
    </source>
</evidence>
<dbReference type="AlphaFoldDB" id="A0A9W6WG45"/>
<dbReference type="InterPro" id="IPR052104">
    <property type="entry name" value="Mito_Release_Factor_mL62"/>
</dbReference>
<accession>A0A9W6WG45</accession>
<dbReference type="PROSITE" id="PS00745">
    <property type="entry name" value="RF_PROK_I"/>
    <property type="match status" value="1"/>
</dbReference>
<dbReference type="EMBL" id="BSXN01000531">
    <property type="protein sequence ID" value="GME68935.1"/>
    <property type="molecule type" value="Genomic_DNA"/>
</dbReference>
<protein>
    <submittedName>
        <fullName evidence="3">Unnamed protein product</fullName>
    </submittedName>
</protein>
<evidence type="ECO:0000313" key="3">
    <source>
        <dbReference type="EMBL" id="GME68935.1"/>
    </source>
</evidence>
<dbReference type="SUPFAM" id="SSF110916">
    <property type="entry name" value="Peptidyl-tRNA hydrolase domain-like"/>
    <property type="match status" value="1"/>
</dbReference>
<evidence type="ECO:0000313" key="4">
    <source>
        <dbReference type="Proteomes" id="UP001165120"/>
    </source>
</evidence>
<feature type="region of interest" description="Disordered" evidence="1">
    <location>
        <begin position="29"/>
        <end position="51"/>
    </location>
</feature>
<dbReference type="PANTHER" id="PTHR11075">
    <property type="entry name" value="PEPTIDE CHAIN RELEASE FACTOR"/>
    <property type="match status" value="1"/>
</dbReference>
<comment type="caution">
    <text evidence="3">The sequence shown here is derived from an EMBL/GenBank/DDBJ whole genome shotgun (WGS) entry which is preliminary data.</text>
</comment>
<sequence>MILRNPFIRSQQRRQTILAYNPLSQVRFKSTTSSDKTRTPQSKSQSQINEIDIDDPKLRSSIDQWIKNFKNVDPINLKGKFEIEYARSSGPGGQHVNKTETKVIIKLNHENWSNSRGDWLNEILFDNLIKNYYSNKGKLKFPYLTPNGSVLIMSELTRYKDKNLKDCLNKFKINFLKYSKLPEIKSNDTIEKWETLEKKENNKRLNVKKIKSDKKSSRKKLSYSFD</sequence>
<dbReference type="GO" id="GO:0004045">
    <property type="term" value="F:peptidyl-tRNA hydrolase activity"/>
    <property type="evidence" value="ECO:0007669"/>
    <property type="project" value="TreeGrafter"/>
</dbReference>
<dbReference type="Proteomes" id="UP001165120">
    <property type="component" value="Unassembled WGS sequence"/>
</dbReference>
<name>A0A9W6WG45_CANBO</name>
<dbReference type="Gene3D" id="3.30.160.20">
    <property type="match status" value="1"/>
</dbReference>
<feature type="domain" description="Prokaryotic-type class I peptide chain release factors" evidence="2">
    <location>
        <begin position="87"/>
        <end position="103"/>
    </location>
</feature>
<evidence type="ECO:0000259" key="2">
    <source>
        <dbReference type="PROSITE" id="PS00745"/>
    </source>
</evidence>
<feature type="region of interest" description="Disordered" evidence="1">
    <location>
        <begin position="207"/>
        <end position="226"/>
    </location>
</feature>
<dbReference type="Pfam" id="PF00472">
    <property type="entry name" value="RF-1"/>
    <property type="match status" value="1"/>
</dbReference>
<gene>
    <name evidence="3" type="ORF">Cboi02_000196100</name>
</gene>
<keyword evidence="4" id="KW-1185">Reference proteome</keyword>
<dbReference type="GO" id="GO:0005762">
    <property type="term" value="C:mitochondrial large ribosomal subunit"/>
    <property type="evidence" value="ECO:0007669"/>
    <property type="project" value="TreeGrafter"/>
</dbReference>
<reference evidence="3" key="1">
    <citation type="submission" date="2023-04" db="EMBL/GenBank/DDBJ databases">
        <title>Candida boidinii NBRC 10035.</title>
        <authorList>
            <person name="Ichikawa N."/>
            <person name="Sato H."/>
            <person name="Tonouchi N."/>
        </authorList>
    </citation>
    <scope>NUCLEOTIDE SEQUENCE</scope>
    <source>
        <strain evidence="3">NBRC 10035</strain>
    </source>
</reference>
<dbReference type="GO" id="GO:0070126">
    <property type="term" value="P:mitochondrial translational termination"/>
    <property type="evidence" value="ECO:0007669"/>
    <property type="project" value="TreeGrafter"/>
</dbReference>
<organism evidence="3 4">
    <name type="scientific">Candida boidinii</name>
    <name type="common">Yeast</name>
    <dbReference type="NCBI Taxonomy" id="5477"/>
    <lineage>
        <taxon>Eukaryota</taxon>
        <taxon>Fungi</taxon>
        <taxon>Dikarya</taxon>
        <taxon>Ascomycota</taxon>
        <taxon>Saccharomycotina</taxon>
        <taxon>Pichiomycetes</taxon>
        <taxon>Pichiales</taxon>
        <taxon>Pichiaceae</taxon>
        <taxon>Ogataea</taxon>
        <taxon>Ogataea/Candida clade</taxon>
    </lineage>
</organism>
<feature type="compositionally biased region" description="Polar residues" evidence="1">
    <location>
        <begin position="29"/>
        <end position="49"/>
    </location>
</feature>
<dbReference type="GO" id="GO:0016150">
    <property type="term" value="F:translation release factor activity, codon nonspecific"/>
    <property type="evidence" value="ECO:0007669"/>
    <property type="project" value="TreeGrafter"/>
</dbReference>
<dbReference type="InterPro" id="IPR000352">
    <property type="entry name" value="Pep_chain_release_fac_I"/>
</dbReference>
<proteinExistence type="predicted"/>
<dbReference type="PANTHER" id="PTHR11075:SF54">
    <property type="entry name" value="LARGE RIBOSOMAL SUBUNIT PROTEIN ML62"/>
    <property type="match status" value="1"/>
</dbReference>